<name>A0A249XZ91_9CAUD</name>
<reference evidence="1 2" key="1">
    <citation type="submission" date="2017-04" db="EMBL/GenBank/DDBJ databases">
        <title>Complete Genome Sequence of Lytic Bacteriophage EF1 Infecting Enterococcus faecalis Isolates.</title>
        <authorList>
            <person name="Kim D."/>
            <person name="Kim Y.J."/>
            <person name="Han B.K."/>
            <person name="Kim H."/>
        </authorList>
    </citation>
    <scope>NUCLEOTIDE SEQUENCE [LARGE SCALE GENOMIC DNA]</scope>
</reference>
<dbReference type="EMBL" id="MF001358">
    <property type="protein sequence ID" value="ASZ76776.1"/>
    <property type="molecule type" value="Genomic_DNA"/>
</dbReference>
<accession>A0A249XZ91</accession>
<proteinExistence type="predicted"/>
<dbReference type="Proteomes" id="UP000260005">
    <property type="component" value="Segment"/>
</dbReference>
<evidence type="ECO:0000313" key="2">
    <source>
        <dbReference type="Proteomes" id="UP000260005"/>
    </source>
</evidence>
<organism evidence="1 2">
    <name type="scientific">Enterococcus phage EF1</name>
    <dbReference type="NCBI Taxonomy" id="2025813"/>
    <lineage>
        <taxon>Viruses</taxon>
        <taxon>Duplodnaviria</taxon>
        <taxon>Heunggongvirae</taxon>
        <taxon>Uroviricota</taxon>
        <taxon>Caudoviricetes</taxon>
    </lineage>
</organism>
<evidence type="ECO:0000313" key="1">
    <source>
        <dbReference type="EMBL" id="ASZ76776.1"/>
    </source>
</evidence>
<sequence length="57" mass="6832">MKEKTFSLKEACWYCSQLTQTDLTLWQVLILESLKNKKEYKETELDNLISDFENDLI</sequence>
<keyword evidence="2" id="KW-1185">Reference proteome</keyword>
<protein>
    <submittedName>
        <fullName evidence="1">Uncharacterized protein</fullName>
    </submittedName>
</protein>